<comment type="caution">
    <text evidence="2">The sequence shown here is derived from an EMBL/GenBank/DDBJ whole genome shotgun (WGS) entry which is preliminary data.</text>
</comment>
<proteinExistence type="predicted"/>
<sequence length="145" mass="15317">MKRVVLACAASLLALTAQAAEVVISKPWVKGTLASARSSTAYLEFLCDEAGSIVAARSPLASSVSLQDMRFELDGGPLRPTPVKSLPFEKRRKLLLTPVTGHLVLQGLSGPVKAGDRIPLILTLRLADGSEQEVTVEAIGRGVMP</sequence>
<dbReference type="Proteomes" id="UP001548590">
    <property type="component" value="Unassembled WGS sequence"/>
</dbReference>
<keyword evidence="3" id="KW-1185">Reference proteome</keyword>
<dbReference type="EMBL" id="JBEWLZ010000003">
    <property type="protein sequence ID" value="MET1489424.1"/>
    <property type="molecule type" value="Genomic_DNA"/>
</dbReference>
<gene>
    <name evidence="2" type="ORF">ABVT11_06265</name>
</gene>
<dbReference type="Pfam" id="PF04314">
    <property type="entry name" value="PCuAC"/>
    <property type="match status" value="1"/>
</dbReference>
<dbReference type="PANTHER" id="PTHR36302">
    <property type="entry name" value="BLR7088 PROTEIN"/>
    <property type="match status" value="1"/>
</dbReference>
<keyword evidence="1" id="KW-0732">Signal</keyword>
<evidence type="ECO:0000313" key="3">
    <source>
        <dbReference type="Proteomes" id="UP001548590"/>
    </source>
</evidence>
<reference evidence="2 3" key="1">
    <citation type="submission" date="2024-07" db="EMBL/GenBank/DDBJ databases">
        <title>Uliginosibacterium paludis KCTC:42655.</title>
        <authorList>
            <person name="Kim M.K."/>
        </authorList>
    </citation>
    <scope>NUCLEOTIDE SEQUENCE [LARGE SCALE GENOMIC DNA]</scope>
    <source>
        <strain evidence="2 3">KCTC 42655</strain>
    </source>
</reference>
<dbReference type="InterPro" id="IPR007410">
    <property type="entry name" value="LpqE-like"/>
</dbReference>
<feature type="signal peptide" evidence="1">
    <location>
        <begin position="1"/>
        <end position="19"/>
    </location>
</feature>
<dbReference type="SUPFAM" id="SSF110087">
    <property type="entry name" value="DR1885-like metal-binding protein"/>
    <property type="match status" value="1"/>
</dbReference>
<feature type="chain" id="PRO_5045335314" evidence="1">
    <location>
        <begin position="20"/>
        <end position="145"/>
    </location>
</feature>
<dbReference type="PANTHER" id="PTHR36302:SF1">
    <property type="entry name" value="COPPER CHAPERONE PCU(A)C"/>
    <property type="match status" value="1"/>
</dbReference>
<dbReference type="InterPro" id="IPR058248">
    <property type="entry name" value="Lxx211020-like"/>
</dbReference>
<dbReference type="RefSeq" id="WP_345925509.1">
    <property type="nucleotide sequence ID" value="NZ_JBDIVF010000002.1"/>
</dbReference>
<dbReference type="InterPro" id="IPR036182">
    <property type="entry name" value="PCuAC_sf"/>
</dbReference>
<dbReference type="Gene3D" id="2.60.40.1890">
    <property type="entry name" value="PCu(A)C copper chaperone"/>
    <property type="match status" value="1"/>
</dbReference>
<organism evidence="2 3">
    <name type="scientific">Uliginosibacterium paludis</name>
    <dbReference type="NCBI Taxonomy" id="1615952"/>
    <lineage>
        <taxon>Bacteria</taxon>
        <taxon>Pseudomonadati</taxon>
        <taxon>Pseudomonadota</taxon>
        <taxon>Betaproteobacteria</taxon>
        <taxon>Rhodocyclales</taxon>
        <taxon>Zoogloeaceae</taxon>
        <taxon>Uliginosibacterium</taxon>
    </lineage>
</organism>
<evidence type="ECO:0000256" key="1">
    <source>
        <dbReference type="SAM" id="SignalP"/>
    </source>
</evidence>
<name>A0ABV2CNE4_9RHOO</name>
<evidence type="ECO:0000313" key="2">
    <source>
        <dbReference type="EMBL" id="MET1489424.1"/>
    </source>
</evidence>
<accession>A0ABV2CNE4</accession>
<protein>
    <submittedName>
        <fullName evidence="2">Copper chaperone PCu(A)C</fullName>
    </submittedName>
</protein>